<dbReference type="AlphaFoldDB" id="A0A1G1Y4M0"/>
<organism evidence="1 2">
    <name type="scientific">Candidatus Buchananbacteria bacterium RIFCSPHIGHO2_02_FULL_38_8</name>
    <dbReference type="NCBI Taxonomy" id="1797538"/>
    <lineage>
        <taxon>Bacteria</taxon>
        <taxon>Candidatus Buchananiibacteriota</taxon>
    </lineage>
</organism>
<dbReference type="PANTHER" id="PTHR43861:SF6">
    <property type="entry name" value="METHYLTRANSFERASE TYPE 11"/>
    <property type="match status" value="1"/>
</dbReference>
<accession>A0A1G1Y4M0</accession>
<dbReference type="Gene3D" id="3.40.50.150">
    <property type="entry name" value="Vaccinia Virus protein VP39"/>
    <property type="match status" value="1"/>
</dbReference>
<evidence type="ECO:0000313" key="1">
    <source>
        <dbReference type="EMBL" id="OGY47201.1"/>
    </source>
</evidence>
<dbReference type="Proteomes" id="UP000178747">
    <property type="component" value="Unassembled WGS sequence"/>
</dbReference>
<gene>
    <name evidence="1" type="ORF">A3J62_02430</name>
</gene>
<reference evidence="1 2" key="1">
    <citation type="journal article" date="2016" name="Nat. Commun.">
        <title>Thousands of microbial genomes shed light on interconnected biogeochemical processes in an aquifer system.</title>
        <authorList>
            <person name="Anantharaman K."/>
            <person name="Brown C.T."/>
            <person name="Hug L.A."/>
            <person name="Sharon I."/>
            <person name="Castelle C.J."/>
            <person name="Probst A.J."/>
            <person name="Thomas B.C."/>
            <person name="Singh A."/>
            <person name="Wilkins M.J."/>
            <person name="Karaoz U."/>
            <person name="Brodie E.L."/>
            <person name="Williams K.H."/>
            <person name="Hubbard S.S."/>
            <person name="Banfield J.F."/>
        </authorList>
    </citation>
    <scope>NUCLEOTIDE SEQUENCE [LARGE SCALE GENOMIC DNA]</scope>
</reference>
<dbReference type="PANTHER" id="PTHR43861">
    <property type="entry name" value="TRANS-ACONITATE 2-METHYLTRANSFERASE-RELATED"/>
    <property type="match status" value="1"/>
</dbReference>
<dbReference type="CDD" id="cd02440">
    <property type="entry name" value="AdoMet_MTases"/>
    <property type="match status" value="1"/>
</dbReference>
<protein>
    <recommendedName>
        <fullName evidence="3">Methyltransferase type 12</fullName>
    </recommendedName>
</protein>
<proteinExistence type="predicted"/>
<comment type="caution">
    <text evidence="1">The sequence shown here is derived from an EMBL/GenBank/DDBJ whole genome shotgun (WGS) entry which is preliminary data.</text>
</comment>
<name>A0A1G1Y4M0_9BACT</name>
<dbReference type="InterPro" id="IPR029063">
    <property type="entry name" value="SAM-dependent_MTases_sf"/>
</dbReference>
<dbReference type="Pfam" id="PF13489">
    <property type="entry name" value="Methyltransf_23"/>
    <property type="match status" value="1"/>
</dbReference>
<dbReference type="EMBL" id="MHIH01000048">
    <property type="protein sequence ID" value="OGY47201.1"/>
    <property type="molecule type" value="Genomic_DNA"/>
</dbReference>
<evidence type="ECO:0008006" key="3">
    <source>
        <dbReference type="Google" id="ProtNLM"/>
    </source>
</evidence>
<dbReference type="SUPFAM" id="SSF53335">
    <property type="entry name" value="S-adenosyl-L-methionine-dependent methyltransferases"/>
    <property type="match status" value="1"/>
</dbReference>
<evidence type="ECO:0000313" key="2">
    <source>
        <dbReference type="Proteomes" id="UP000178747"/>
    </source>
</evidence>
<sequence>MPVKNKLGENMTDFDINNFIERLNAKNKFDGNLVFGAKRFHQETNRTGTGKPSSGGFTKDLARSIEDTGKERYQRKVGMWEEVEGCPVCHSNEREFLFSRYTLDIYRCKKCTHGYLNPRVIYNRAIELYIDDQNSFNIYSSPLQIKLDEIKCRYALDLIKQLDPPGEDKIMDLGCGAGVMLKVAYKNSWKHCVGVDTNKKYDDIYRESEGVQFIRSTFESMDVSRLGNDYDCITMWEILEHIYDLYGIIKVVKGLLKKRGLLFIWAPNFLSLATRLMREMSPTFSWKHVSYFTPDSLKYLMKQNGLECVFMETVITEIDNIKSYMSGEYPYYGYGDPKHLFDFITPEYLYRNNLGSRIIGVFRNF</sequence>